<dbReference type="GeneID" id="20205017"/>
<evidence type="ECO:0000256" key="6">
    <source>
        <dbReference type="ARBA" id="ARBA00022840"/>
    </source>
</evidence>
<reference evidence="12" key="3">
    <citation type="submission" date="2015-06" db="UniProtKB">
        <authorList>
            <consortium name="EnsemblMetazoa"/>
        </authorList>
    </citation>
    <scope>IDENTIFICATION</scope>
</reference>
<feature type="compositionally biased region" description="Basic and acidic residues" evidence="9">
    <location>
        <begin position="132"/>
        <end position="145"/>
    </location>
</feature>
<feature type="region of interest" description="Disordered" evidence="9">
    <location>
        <begin position="132"/>
        <end position="195"/>
    </location>
</feature>
<keyword evidence="4" id="KW-0378">Hydrolase</keyword>
<dbReference type="InterPro" id="IPR027417">
    <property type="entry name" value="P-loop_NTPase"/>
</dbReference>
<keyword evidence="2" id="KW-0507">mRNA processing</keyword>
<dbReference type="GO" id="GO:0004386">
    <property type="term" value="F:helicase activity"/>
    <property type="evidence" value="ECO:0000318"/>
    <property type="project" value="GO_Central"/>
</dbReference>
<evidence type="ECO:0000256" key="2">
    <source>
        <dbReference type="ARBA" id="ARBA00022664"/>
    </source>
</evidence>
<comment type="catalytic activity">
    <reaction evidence="8">
        <text>ATP + H2O = ADP + phosphate + H(+)</text>
        <dbReference type="Rhea" id="RHEA:13065"/>
        <dbReference type="ChEBI" id="CHEBI:15377"/>
        <dbReference type="ChEBI" id="CHEBI:15378"/>
        <dbReference type="ChEBI" id="CHEBI:30616"/>
        <dbReference type="ChEBI" id="CHEBI:43474"/>
        <dbReference type="ChEBI" id="CHEBI:456216"/>
        <dbReference type="EC" id="3.6.4.13"/>
    </reaction>
</comment>
<dbReference type="HOGENOM" id="CLU_431025_0_0_1"/>
<dbReference type="AlphaFoldDB" id="T1F868"/>
<dbReference type="EC" id="3.6.4.13" evidence="1"/>
<keyword evidence="3" id="KW-0547">Nucleotide-binding</keyword>
<evidence type="ECO:0000256" key="7">
    <source>
        <dbReference type="ARBA" id="ARBA00023187"/>
    </source>
</evidence>
<dbReference type="InterPro" id="IPR048333">
    <property type="entry name" value="HA2_WH"/>
</dbReference>
<keyword evidence="5" id="KW-0347">Helicase</keyword>
<evidence type="ECO:0000256" key="1">
    <source>
        <dbReference type="ARBA" id="ARBA00012552"/>
    </source>
</evidence>
<dbReference type="GO" id="GO:0016787">
    <property type="term" value="F:hydrolase activity"/>
    <property type="evidence" value="ECO:0007669"/>
    <property type="project" value="UniProtKB-KW"/>
</dbReference>
<protein>
    <recommendedName>
        <fullName evidence="1">RNA helicase</fullName>
        <ecNumber evidence="1">3.6.4.13</ecNumber>
    </recommendedName>
</protein>
<dbReference type="EnsemblMetazoa" id="HelroT174494">
    <property type="protein sequence ID" value="HelroP174494"/>
    <property type="gene ID" value="HelroG174494"/>
</dbReference>
<evidence type="ECO:0000256" key="5">
    <source>
        <dbReference type="ARBA" id="ARBA00022806"/>
    </source>
</evidence>
<dbReference type="Pfam" id="PF21010">
    <property type="entry name" value="HA2_C"/>
    <property type="match status" value="1"/>
</dbReference>
<proteinExistence type="predicted"/>
<dbReference type="FunFam" id="1.10.10.2130:FF:000001">
    <property type="entry name" value="Pre-mRNA-splicing factor ATP-dependent RNA helicase"/>
    <property type="match status" value="1"/>
</dbReference>
<dbReference type="PANTHER" id="PTHR18934">
    <property type="entry name" value="ATP-DEPENDENT RNA HELICASE"/>
    <property type="match status" value="1"/>
</dbReference>
<evidence type="ECO:0000313" key="13">
    <source>
        <dbReference type="Proteomes" id="UP000015101"/>
    </source>
</evidence>
<dbReference type="OrthoDB" id="10253254at2759"/>
<dbReference type="Gene3D" id="1.20.120.1080">
    <property type="match status" value="1"/>
</dbReference>
<evidence type="ECO:0000256" key="9">
    <source>
        <dbReference type="SAM" id="MobiDB-lite"/>
    </source>
</evidence>
<dbReference type="GO" id="GO:0003723">
    <property type="term" value="F:RNA binding"/>
    <property type="evidence" value="ECO:0000318"/>
    <property type="project" value="GO_Central"/>
</dbReference>
<dbReference type="EMBL" id="AMQM01004929">
    <property type="status" value="NOT_ANNOTATED_CDS"/>
    <property type="molecule type" value="Genomic_DNA"/>
</dbReference>
<organism evidence="12 13">
    <name type="scientific">Helobdella robusta</name>
    <name type="common">Californian leech</name>
    <dbReference type="NCBI Taxonomy" id="6412"/>
    <lineage>
        <taxon>Eukaryota</taxon>
        <taxon>Metazoa</taxon>
        <taxon>Spiralia</taxon>
        <taxon>Lophotrochozoa</taxon>
        <taxon>Annelida</taxon>
        <taxon>Clitellata</taxon>
        <taxon>Hirudinea</taxon>
        <taxon>Rhynchobdellida</taxon>
        <taxon>Glossiphoniidae</taxon>
        <taxon>Helobdella</taxon>
    </lineage>
</organism>
<dbReference type="Proteomes" id="UP000015101">
    <property type="component" value="Unassembled WGS sequence"/>
</dbReference>
<evidence type="ECO:0000313" key="11">
    <source>
        <dbReference type="EMBL" id="ESO01536.1"/>
    </source>
</evidence>
<dbReference type="GO" id="GO:0006397">
    <property type="term" value="P:mRNA processing"/>
    <property type="evidence" value="ECO:0007669"/>
    <property type="project" value="UniProtKB-KW"/>
</dbReference>
<dbReference type="GO" id="GO:0003724">
    <property type="term" value="F:RNA helicase activity"/>
    <property type="evidence" value="ECO:0007669"/>
    <property type="project" value="UniProtKB-EC"/>
</dbReference>
<keyword evidence="6" id="KW-0067">ATP-binding</keyword>
<evidence type="ECO:0000313" key="12">
    <source>
        <dbReference type="EnsemblMetazoa" id="HelroP174494"/>
    </source>
</evidence>
<dbReference type="STRING" id="6412.T1F868"/>
<dbReference type="OMA" id="XYSCSEE"/>
<dbReference type="EMBL" id="KB096743">
    <property type="protein sequence ID" value="ESO01536.1"/>
    <property type="molecule type" value="Genomic_DNA"/>
</dbReference>
<name>T1F868_HELRO</name>
<dbReference type="InterPro" id="IPR007502">
    <property type="entry name" value="Helicase-assoc_dom"/>
</dbReference>
<keyword evidence="7" id="KW-0508">mRNA splicing</keyword>
<gene>
    <name evidence="12" type="primary">20205017</name>
    <name evidence="11" type="ORF">HELRODRAFT_174494</name>
</gene>
<dbReference type="SUPFAM" id="SSF52540">
    <property type="entry name" value="P-loop containing nucleoside triphosphate hydrolases"/>
    <property type="match status" value="1"/>
</dbReference>
<dbReference type="PANTHER" id="PTHR18934:SF83">
    <property type="entry name" value="PRE-MRNA-SPLICING FACTOR ATP-DEPENDENT RNA HELICASE DHX16"/>
    <property type="match status" value="1"/>
</dbReference>
<dbReference type="RefSeq" id="XP_009020190.1">
    <property type="nucleotide sequence ID" value="XM_009021942.1"/>
</dbReference>
<evidence type="ECO:0000256" key="8">
    <source>
        <dbReference type="ARBA" id="ARBA00047984"/>
    </source>
</evidence>
<dbReference type="GO" id="GO:0008380">
    <property type="term" value="P:RNA splicing"/>
    <property type="evidence" value="ECO:0007669"/>
    <property type="project" value="UniProtKB-KW"/>
</dbReference>
<dbReference type="KEGG" id="hro:HELRODRAFT_174494"/>
<evidence type="ECO:0000256" key="4">
    <source>
        <dbReference type="ARBA" id="ARBA00022801"/>
    </source>
</evidence>
<reference evidence="13" key="1">
    <citation type="submission" date="2012-12" db="EMBL/GenBank/DDBJ databases">
        <authorList>
            <person name="Hellsten U."/>
            <person name="Grimwood J."/>
            <person name="Chapman J.A."/>
            <person name="Shapiro H."/>
            <person name="Aerts A."/>
            <person name="Otillar R.P."/>
            <person name="Terry A.Y."/>
            <person name="Boore J.L."/>
            <person name="Simakov O."/>
            <person name="Marletaz F."/>
            <person name="Cho S.-J."/>
            <person name="Edsinger-Gonzales E."/>
            <person name="Havlak P."/>
            <person name="Kuo D.-H."/>
            <person name="Larsson T."/>
            <person name="Lv J."/>
            <person name="Arendt D."/>
            <person name="Savage R."/>
            <person name="Osoegawa K."/>
            <person name="de Jong P."/>
            <person name="Lindberg D.R."/>
            <person name="Seaver E.C."/>
            <person name="Weisblat D.A."/>
            <person name="Putnam N.H."/>
            <person name="Grigoriev I.V."/>
            <person name="Rokhsar D.S."/>
        </authorList>
    </citation>
    <scope>NUCLEOTIDE SEQUENCE</scope>
</reference>
<evidence type="ECO:0000256" key="3">
    <source>
        <dbReference type="ARBA" id="ARBA00022741"/>
    </source>
</evidence>
<dbReference type="eggNOG" id="KOG0923">
    <property type="taxonomic scope" value="Eukaryota"/>
</dbReference>
<feature type="domain" description="Helicase-associated" evidence="10">
    <location>
        <begin position="416"/>
        <end position="510"/>
    </location>
</feature>
<dbReference type="GO" id="GO:0005524">
    <property type="term" value="F:ATP binding"/>
    <property type="evidence" value="ECO:0007669"/>
    <property type="project" value="UniProtKB-KW"/>
</dbReference>
<dbReference type="InParanoid" id="T1F868"/>
<dbReference type="SMART" id="SM00847">
    <property type="entry name" value="HA2"/>
    <property type="match status" value="1"/>
</dbReference>
<evidence type="ECO:0000259" key="10">
    <source>
        <dbReference type="SMART" id="SM00847"/>
    </source>
</evidence>
<reference evidence="11 13" key="2">
    <citation type="journal article" date="2013" name="Nature">
        <title>Insights into bilaterian evolution from three spiralian genomes.</title>
        <authorList>
            <person name="Simakov O."/>
            <person name="Marletaz F."/>
            <person name="Cho S.J."/>
            <person name="Edsinger-Gonzales E."/>
            <person name="Havlak P."/>
            <person name="Hellsten U."/>
            <person name="Kuo D.H."/>
            <person name="Larsson T."/>
            <person name="Lv J."/>
            <person name="Arendt D."/>
            <person name="Savage R."/>
            <person name="Osoegawa K."/>
            <person name="de Jong P."/>
            <person name="Grimwood J."/>
            <person name="Chapman J.A."/>
            <person name="Shapiro H."/>
            <person name="Aerts A."/>
            <person name="Otillar R.P."/>
            <person name="Terry A.Y."/>
            <person name="Boore J.L."/>
            <person name="Grigoriev I.V."/>
            <person name="Lindberg D.R."/>
            <person name="Seaver E.C."/>
            <person name="Weisblat D.A."/>
            <person name="Putnam N.H."/>
            <person name="Rokhsar D.S."/>
        </authorList>
    </citation>
    <scope>NUCLEOTIDE SEQUENCE</scope>
</reference>
<feature type="compositionally biased region" description="Basic and acidic residues" evidence="9">
    <location>
        <begin position="157"/>
        <end position="195"/>
    </location>
</feature>
<dbReference type="CTD" id="20205017"/>
<accession>T1F868</accession>
<keyword evidence="13" id="KW-1185">Reference proteome</keyword>
<sequence>MSVCSWVSDELYTVLGFSDQLISEFLISLAEKSTSPNDFIDKIKNAEVVEVNEVVTKFANELWSKVPHKTVQIKPAREKEARAIKLQQKNKSYQLIPYDEDLGEINVPVKKSENEIKKSEKRKHLREKAFDDVDDDHFQEQDKTLKKMKYSDNSSDESVKDMKERDEFTERLKNRDKEKTRQVISKSEKKAKEEAEKRLKLETENRKVIIPDLRKISRREYLKKRHADKIEDLEMEIRDEEYFFGGIEMTKKEKLEVDYKKNILKLVKDHKKASEVEKVGRYYMPDGTEDIKGKYVEDPNEKGLNFEHKRWEEEHLNAALISFGAKDAKDKYKKNYDYILDDEIEFVKALQIPGTENCDKKKLSAVDIKRMTIKECKKKIQRTNLGNVVLMLKSLGIHDLLHFEFMDPPPHESLILALEQLYALGALNRHGELTKTGRKMAEFPVDPMVSKMILASEKFKCTEEILTITAMLSVSSSIFYRPKDKRIHADTARQSFYCKPQAVGDHLTLLNIYNRWEETGFSTQWCFENFVQHRSLKRARDVRDQLMGLIERVEIEPTSSEDNIAIRKAITAGFFYNTARLDKSEFMRQVIAIENAWLLEIAPHYYKEKNLVDGLQKKMPKQMGKSKDELRKGCH</sequence>
<dbReference type="Pfam" id="PF04408">
    <property type="entry name" value="WHD_HA2"/>
    <property type="match status" value="1"/>
</dbReference>
<dbReference type="FunFam" id="1.20.120.1080:FF:000001">
    <property type="entry name" value="Pre-mRNA-splicing factor ATP-dependent RNA helicase"/>
    <property type="match status" value="1"/>
</dbReference>